<dbReference type="SMART" id="SM00248">
    <property type="entry name" value="ANK"/>
    <property type="match status" value="4"/>
</dbReference>
<dbReference type="InterPro" id="IPR002110">
    <property type="entry name" value="Ankyrin_rpt"/>
</dbReference>
<organism evidence="2 3">
    <name type="scientific">Macleaya cordata</name>
    <name type="common">Five-seeded plume-poppy</name>
    <name type="synonym">Bocconia cordata</name>
    <dbReference type="NCBI Taxonomy" id="56857"/>
    <lineage>
        <taxon>Eukaryota</taxon>
        <taxon>Viridiplantae</taxon>
        <taxon>Streptophyta</taxon>
        <taxon>Embryophyta</taxon>
        <taxon>Tracheophyta</taxon>
        <taxon>Spermatophyta</taxon>
        <taxon>Magnoliopsida</taxon>
        <taxon>Ranunculales</taxon>
        <taxon>Papaveraceae</taxon>
        <taxon>Papaveroideae</taxon>
        <taxon>Macleaya</taxon>
    </lineage>
</organism>
<gene>
    <name evidence="2" type="ORF">BVC80_1763g15</name>
</gene>
<dbReference type="PROSITE" id="PS50088">
    <property type="entry name" value="ANK_REPEAT"/>
    <property type="match status" value="2"/>
</dbReference>
<evidence type="ECO:0000256" key="1">
    <source>
        <dbReference type="PROSITE-ProRule" id="PRU00023"/>
    </source>
</evidence>
<accession>A0A200QT63</accession>
<dbReference type="Proteomes" id="UP000195402">
    <property type="component" value="Unassembled WGS sequence"/>
</dbReference>
<proteinExistence type="predicted"/>
<evidence type="ECO:0000313" key="2">
    <source>
        <dbReference type="EMBL" id="OVA13651.1"/>
    </source>
</evidence>
<reference evidence="2 3" key="1">
    <citation type="journal article" date="2017" name="Mol. Plant">
        <title>The Genome of Medicinal Plant Macleaya cordata Provides New Insights into Benzylisoquinoline Alkaloids Metabolism.</title>
        <authorList>
            <person name="Liu X."/>
            <person name="Liu Y."/>
            <person name="Huang P."/>
            <person name="Ma Y."/>
            <person name="Qing Z."/>
            <person name="Tang Q."/>
            <person name="Cao H."/>
            <person name="Cheng P."/>
            <person name="Zheng Y."/>
            <person name="Yuan Z."/>
            <person name="Zhou Y."/>
            <person name="Liu J."/>
            <person name="Tang Z."/>
            <person name="Zhuo Y."/>
            <person name="Zhang Y."/>
            <person name="Yu L."/>
            <person name="Huang J."/>
            <person name="Yang P."/>
            <person name="Peng Q."/>
            <person name="Zhang J."/>
            <person name="Jiang W."/>
            <person name="Zhang Z."/>
            <person name="Lin K."/>
            <person name="Ro D.K."/>
            <person name="Chen X."/>
            <person name="Xiong X."/>
            <person name="Shang Y."/>
            <person name="Huang S."/>
            <person name="Zeng J."/>
        </authorList>
    </citation>
    <scope>NUCLEOTIDE SEQUENCE [LARGE SCALE GENOMIC DNA]</scope>
    <source>
        <strain evidence="3">cv. BLH2017</strain>
        <tissue evidence="2">Root</tissue>
    </source>
</reference>
<feature type="repeat" description="ANK" evidence="1">
    <location>
        <begin position="67"/>
        <end position="90"/>
    </location>
</feature>
<dbReference type="PROSITE" id="PS50297">
    <property type="entry name" value="ANK_REP_REGION"/>
    <property type="match status" value="2"/>
</dbReference>
<dbReference type="SUPFAM" id="SSF48403">
    <property type="entry name" value="Ankyrin repeat"/>
    <property type="match status" value="1"/>
</dbReference>
<feature type="repeat" description="ANK" evidence="1">
    <location>
        <begin position="166"/>
        <end position="187"/>
    </location>
</feature>
<evidence type="ECO:0000313" key="3">
    <source>
        <dbReference type="Proteomes" id="UP000195402"/>
    </source>
</evidence>
<dbReference type="EMBL" id="MVGT01001102">
    <property type="protein sequence ID" value="OVA13651.1"/>
    <property type="molecule type" value="Genomic_DNA"/>
</dbReference>
<dbReference type="Pfam" id="PF12796">
    <property type="entry name" value="Ank_2"/>
    <property type="match status" value="2"/>
</dbReference>
<protein>
    <submittedName>
        <fullName evidence="2">Ankyrin repeat</fullName>
    </submittedName>
</protein>
<keyword evidence="1" id="KW-0040">ANK repeat</keyword>
<keyword evidence="3" id="KW-1185">Reference proteome</keyword>
<dbReference type="PANTHER" id="PTHR24121">
    <property type="entry name" value="NO MECHANORECEPTOR POTENTIAL C, ISOFORM D-RELATED"/>
    <property type="match status" value="1"/>
</dbReference>
<dbReference type="PANTHER" id="PTHR24121:SF22">
    <property type="entry name" value="PROTEIN ACCELERATED CELL DEATH 6-LIKE"/>
    <property type="match status" value="1"/>
</dbReference>
<dbReference type="InterPro" id="IPR036770">
    <property type="entry name" value="Ankyrin_rpt-contain_sf"/>
</dbReference>
<dbReference type="STRING" id="56857.A0A200QT63"/>
<name>A0A200QT63_MACCD</name>
<comment type="caution">
    <text evidence="2">The sequence shown here is derived from an EMBL/GenBank/DDBJ whole genome shotgun (WGS) entry which is preliminary data.</text>
</comment>
<dbReference type="OMA" id="TRNACAR"/>
<dbReference type="AlphaFoldDB" id="A0A200QT63"/>
<dbReference type="OrthoDB" id="1937696at2759"/>
<dbReference type="Gene3D" id="1.25.40.20">
    <property type="entry name" value="Ankyrin repeat-containing domain"/>
    <property type="match status" value="2"/>
</dbReference>
<dbReference type="InParanoid" id="A0A200QT63"/>
<sequence length="230" mass="25145">MDSSLYETIRTENIDRLRQIVSDDDLLLQMTPLRNTTLHVAVQFNKKLCVEEICDRCPSLVMQPNLKGDTPLHIAATLGSSDIVAILIHRAQICHQLDVERGGGSGGGAGGERSSTTTVQQLVRNTNKAKDTALHEAVRYHNRFFSKVVKLLTEADPAFEYSANSNGETPLYLAAKEGLYEFVVQILETCPSSAYGGPGRRTALHAAILSNNSGTRNACARGLVHIKMRP</sequence>